<dbReference type="GO" id="GO:0008270">
    <property type="term" value="F:zinc ion binding"/>
    <property type="evidence" value="ECO:0007669"/>
    <property type="project" value="InterPro"/>
</dbReference>
<dbReference type="PANTHER" id="PTHR43482">
    <property type="entry name" value="PROTEIN AST1-RELATED"/>
    <property type="match status" value="1"/>
</dbReference>
<dbReference type="InterPro" id="IPR020843">
    <property type="entry name" value="ER"/>
</dbReference>
<dbReference type="SUPFAM" id="SSF50129">
    <property type="entry name" value="GroES-like"/>
    <property type="match status" value="1"/>
</dbReference>
<dbReference type="InterPro" id="IPR011032">
    <property type="entry name" value="GroES-like_sf"/>
</dbReference>
<dbReference type="InterPro" id="IPR013154">
    <property type="entry name" value="ADH-like_N"/>
</dbReference>
<comment type="caution">
    <text evidence="2">The sequence shown here is derived from an EMBL/GenBank/DDBJ whole genome shotgun (WGS) entry which is preliminary data.</text>
</comment>
<gene>
    <name evidence="2" type="ORF">EFY79_01050</name>
</gene>
<organism evidence="2 3">
    <name type="scientific">Hanamia caeni</name>
    <dbReference type="NCBI Taxonomy" id="2294116"/>
    <lineage>
        <taxon>Bacteria</taxon>
        <taxon>Pseudomonadati</taxon>
        <taxon>Bacteroidota</taxon>
        <taxon>Chitinophagia</taxon>
        <taxon>Chitinophagales</taxon>
        <taxon>Chitinophagaceae</taxon>
        <taxon>Hanamia</taxon>
    </lineage>
</organism>
<dbReference type="InterPro" id="IPR036291">
    <property type="entry name" value="NAD(P)-bd_dom_sf"/>
</dbReference>
<dbReference type="Pfam" id="PF08240">
    <property type="entry name" value="ADH_N"/>
    <property type="match status" value="1"/>
</dbReference>
<reference evidence="2 3" key="1">
    <citation type="submission" date="2018-11" db="EMBL/GenBank/DDBJ databases">
        <title>Draft genome sequence of Ferruginibacter sp. BO-59.</title>
        <authorList>
            <person name="Im W.T."/>
        </authorList>
    </citation>
    <scope>NUCLEOTIDE SEQUENCE [LARGE SCALE GENOMIC DNA]</scope>
    <source>
        <strain evidence="2 3">BO-59</strain>
    </source>
</reference>
<proteinExistence type="predicted"/>
<dbReference type="InterPro" id="IPR002364">
    <property type="entry name" value="Quin_OxRdtase/zeta-crystal_CS"/>
</dbReference>
<dbReference type="EMBL" id="RJJR01000001">
    <property type="protein sequence ID" value="RNI39920.1"/>
    <property type="molecule type" value="Genomic_DNA"/>
</dbReference>
<evidence type="ECO:0000313" key="3">
    <source>
        <dbReference type="Proteomes" id="UP000267223"/>
    </source>
</evidence>
<sequence length="315" mass="34002">MKAVIISEFGPPEVLQNVTMEKPVPGDEEVLIKIKFAGINPVDAKVRAGTNARAKTLKLPAILGWDVSGTIESAGKNVSQFKSGDEVFGCIGFPGLGKTYAEFAIADPKLLTKKPSDVSFEDAAAVPLAGLTAYQAINEHLKIIKGQKVLIQAAAGGVGHLAVQFAKLNGAFVAGTASEKNEAFLKQIGVDQFINYKKEKFEEVFKNGDAVLDAMGGDVLYRSFLCVKKGGKVVCLPSSTKNDPEAIRLAEERNIDLIWPMMHPDGEQMRQIASLMAQKKLIVKIDKIFNLDEIAEAHKAIESHSTDGKIIIRIG</sequence>
<keyword evidence="3" id="KW-1185">Reference proteome</keyword>
<feature type="domain" description="Enoyl reductase (ER)" evidence="1">
    <location>
        <begin position="10"/>
        <end position="312"/>
    </location>
</feature>
<dbReference type="Pfam" id="PF13602">
    <property type="entry name" value="ADH_zinc_N_2"/>
    <property type="match status" value="1"/>
</dbReference>
<dbReference type="AlphaFoldDB" id="A0A3M9NQ47"/>
<dbReference type="Gene3D" id="3.90.180.10">
    <property type="entry name" value="Medium-chain alcohol dehydrogenases, catalytic domain"/>
    <property type="match status" value="1"/>
</dbReference>
<dbReference type="RefSeq" id="WP_123118811.1">
    <property type="nucleotide sequence ID" value="NZ_RJJR01000001.1"/>
</dbReference>
<dbReference type="SMART" id="SM00829">
    <property type="entry name" value="PKS_ER"/>
    <property type="match status" value="1"/>
</dbReference>
<dbReference type="InterPro" id="IPR052585">
    <property type="entry name" value="Lipid_raft_assoc_Zn_ADH"/>
</dbReference>
<dbReference type="SUPFAM" id="SSF51735">
    <property type="entry name" value="NAD(P)-binding Rossmann-fold domains"/>
    <property type="match status" value="1"/>
</dbReference>
<name>A0A3M9NQ47_9BACT</name>
<dbReference type="Proteomes" id="UP000267223">
    <property type="component" value="Unassembled WGS sequence"/>
</dbReference>
<evidence type="ECO:0000313" key="2">
    <source>
        <dbReference type="EMBL" id="RNI39920.1"/>
    </source>
</evidence>
<dbReference type="Gene3D" id="3.40.50.720">
    <property type="entry name" value="NAD(P)-binding Rossmann-like Domain"/>
    <property type="match status" value="1"/>
</dbReference>
<dbReference type="OrthoDB" id="634508at2"/>
<dbReference type="PANTHER" id="PTHR43482:SF1">
    <property type="entry name" value="PROTEIN AST1-RELATED"/>
    <property type="match status" value="1"/>
</dbReference>
<evidence type="ECO:0000259" key="1">
    <source>
        <dbReference type="SMART" id="SM00829"/>
    </source>
</evidence>
<protein>
    <submittedName>
        <fullName evidence="2">NADP-dependent oxidoreductase</fullName>
    </submittedName>
</protein>
<dbReference type="CDD" id="cd05289">
    <property type="entry name" value="MDR_like_2"/>
    <property type="match status" value="1"/>
</dbReference>
<accession>A0A3M9NQ47</accession>
<dbReference type="GO" id="GO:0016491">
    <property type="term" value="F:oxidoreductase activity"/>
    <property type="evidence" value="ECO:0007669"/>
    <property type="project" value="InterPro"/>
</dbReference>
<dbReference type="PROSITE" id="PS01162">
    <property type="entry name" value="QOR_ZETA_CRYSTAL"/>
    <property type="match status" value="1"/>
</dbReference>